<reference evidence="2 3" key="1">
    <citation type="submission" date="2024-02" db="EMBL/GenBank/DDBJ databases">
        <authorList>
            <person name="Chen Y."/>
            <person name="Shah S."/>
            <person name="Dougan E. K."/>
            <person name="Thang M."/>
            <person name="Chan C."/>
        </authorList>
    </citation>
    <scope>NUCLEOTIDE SEQUENCE [LARGE SCALE GENOMIC DNA]</scope>
</reference>
<feature type="compositionally biased region" description="Low complexity" evidence="1">
    <location>
        <begin position="288"/>
        <end position="299"/>
    </location>
</feature>
<name>A0ABP0HFB0_9DINO</name>
<sequence length="405" mass="43698">MSTIDELSLASGAPQDGPASGIVRTRCEPPVFVLWRSSGGDEADVLLHWHPALPDKLPDDPDEPICTVQLWVRNTAELLEARLQQHHLGRPLMAWTNVQLERLMLVMAQQTCGDSPHQDEVRLRRAPGRMVIDVHFRRLMQVGLTGPELGGCVVEILNAYASGSGSDLLRVLRSAAQAQACHQAALKESGESLEALRRETSRLEGSWTDAAAAAKKQHRGLLQRFALVLQAKIDKERSLHDEVQEKRWARMGVANVAALPPREVEGEQVADRGRCRGGRAARARSARGARGEGATAPRGRGSRRGRGRANAPPSEADGASDERSPSPAAKRSRLQAPEVQQAPGESKPLEAAMPSVSGPSHSLFDPDSQEVDPVAVPIPKEDVAPKGPKRPSGVSAGDLFFSDSE</sequence>
<feature type="region of interest" description="Disordered" evidence="1">
    <location>
        <begin position="264"/>
        <end position="405"/>
    </location>
</feature>
<keyword evidence="3" id="KW-1185">Reference proteome</keyword>
<accession>A0ABP0HFB0</accession>
<feature type="compositionally biased region" description="Basic and acidic residues" evidence="1">
    <location>
        <begin position="264"/>
        <end position="274"/>
    </location>
</feature>
<evidence type="ECO:0000313" key="3">
    <source>
        <dbReference type="Proteomes" id="UP001642484"/>
    </source>
</evidence>
<gene>
    <name evidence="2" type="ORF">CCMP2556_LOCUS1024</name>
</gene>
<proteinExistence type="predicted"/>
<evidence type="ECO:0000313" key="2">
    <source>
        <dbReference type="EMBL" id="CAK8987844.1"/>
    </source>
</evidence>
<evidence type="ECO:0000256" key="1">
    <source>
        <dbReference type="SAM" id="MobiDB-lite"/>
    </source>
</evidence>
<dbReference type="Proteomes" id="UP001642484">
    <property type="component" value="Unassembled WGS sequence"/>
</dbReference>
<organism evidence="2 3">
    <name type="scientific">Durusdinium trenchii</name>
    <dbReference type="NCBI Taxonomy" id="1381693"/>
    <lineage>
        <taxon>Eukaryota</taxon>
        <taxon>Sar</taxon>
        <taxon>Alveolata</taxon>
        <taxon>Dinophyceae</taxon>
        <taxon>Suessiales</taxon>
        <taxon>Symbiodiniaceae</taxon>
        <taxon>Durusdinium</taxon>
    </lineage>
</organism>
<feature type="compositionally biased region" description="Basic residues" evidence="1">
    <location>
        <begin position="275"/>
        <end position="287"/>
    </location>
</feature>
<dbReference type="EMBL" id="CAXAMN010000336">
    <property type="protein sequence ID" value="CAK8987844.1"/>
    <property type="molecule type" value="Genomic_DNA"/>
</dbReference>
<protein>
    <submittedName>
        <fullName evidence="2">Uncharacterized protein</fullName>
    </submittedName>
</protein>
<feature type="region of interest" description="Disordered" evidence="1">
    <location>
        <begin position="1"/>
        <end position="22"/>
    </location>
</feature>
<comment type="caution">
    <text evidence="2">The sequence shown here is derived from an EMBL/GenBank/DDBJ whole genome shotgun (WGS) entry which is preliminary data.</text>
</comment>